<evidence type="ECO:0000259" key="1">
    <source>
        <dbReference type="Pfam" id="PF18036"/>
    </source>
</evidence>
<reference evidence="2" key="1">
    <citation type="submission" date="2021-07" db="EMBL/GenBank/DDBJ databases">
        <authorList>
            <person name="Catto M.A."/>
            <person name="Jacobson A."/>
            <person name="Kennedy G."/>
            <person name="Labadie P."/>
            <person name="Hunt B.G."/>
            <person name="Srinivasan R."/>
        </authorList>
    </citation>
    <scope>NUCLEOTIDE SEQUENCE</scope>
    <source>
        <strain evidence="2">PL_HMW_Pooled</strain>
        <tissue evidence="2">Head</tissue>
    </source>
</reference>
<dbReference type="InterPro" id="IPR029071">
    <property type="entry name" value="Ubiquitin-like_domsf"/>
</dbReference>
<dbReference type="EMBL" id="JAHWGI010001412">
    <property type="protein sequence ID" value="KAK3930745.1"/>
    <property type="molecule type" value="Genomic_DNA"/>
</dbReference>
<keyword evidence="2" id="KW-0687">Ribonucleoprotein</keyword>
<dbReference type="Gene3D" id="3.10.20.90">
    <property type="entry name" value="Phosphatidylinositol 3-kinase Catalytic Subunit, Chain A, domain 1"/>
    <property type="match status" value="1"/>
</dbReference>
<dbReference type="SUPFAM" id="SSF54236">
    <property type="entry name" value="Ubiquitin-like"/>
    <property type="match status" value="1"/>
</dbReference>
<gene>
    <name evidence="2" type="ORF">KUF71_024102</name>
</gene>
<sequence length="156" mass="18163">MEENSAESDSDSDSLTHEELMKLTNSTLAELLPRDVLLRDLPNEVTLEEVNAQIALQFGRSMTVYVVRGDGEELPIVVPQGTATVLDLKQALRRFLSLRLMRQKNNIKISWRYIWRSHGLSYEGQPLSDDRKLLSHYNIHNRCRVTFIKKLRERRK</sequence>
<dbReference type="InterPro" id="IPR040610">
    <property type="entry name" value="SNRNP25_ubiquitin"/>
</dbReference>
<dbReference type="Proteomes" id="UP001219518">
    <property type="component" value="Unassembled WGS sequence"/>
</dbReference>
<dbReference type="PANTHER" id="PTHR14942">
    <property type="entry name" value="U11/U12 SMALL NUCLEAR RIBONUCLEOPROTEIN 25 KDA PROTEIN"/>
    <property type="match status" value="1"/>
</dbReference>
<dbReference type="CDD" id="cd17058">
    <property type="entry name" value="Ubl_SNRNP25"/>
    <property type="match status" value="1"/>
</dbReference>
<dbReference type="GO" id="GO:0005689">
    <property type="term" value="C:U12-type spliceosomal complex"/>
    <property type="evidence" value="ECO:0007669"/>
    <property type="project" value="TreeGrafter"/>
</dbReference>
<dbReference type="Pfam" id="PF18036">
    <property type="entry name" value="Ubiquitin_4"/>
    <property type="match status" value="1"/>
</dbReference>
<proteinExistence type="predicted"/>
<dbReference type="AlphaFoldDB" id="A0AAE1I0G7"/>
<name>A0AAE1I0G7_9NEOP</name>
<keyword evidence="3" id="KW-1185">Reference proteome</keyword>
<dbReference type="InterPro" id="IPR039690">
    <property type="entry name" value="SNRNP25"/>
</dbReference>
<reference evidence="2" key="2">
    <citation type="journal article" date="2023" name="BMC Genomics">
        <title>Pest status, molecular evolution, and epigenetic factors derived from the genome assembly of Frankliniella fusca, a thysanopteran phytovirus vector.</title>
        <authorList>
            <person name="Catto M.A."/>
            <person name="Labadie P.E."/>
            <person name="Jacobson A.L."/>
            <person name="Kennedy G.G."/>
            <person name="Srinivasan R."/>
            <person name="Hunt B.G."/>
        </authorList>
    </citation>
    <scope>NUCLEOTIDE SEQUENCE</scope>
    <source>
        <strain evidence="2">PL_HMW_Pooled</strain>
    </source>
</reference>
<feature type="domain" description="SNRNP25 ubiquitin-like" evidence="1">
    <location>
        <begin position="62"/>
        <end position="151"/>
    </location>
</feature>
<dbReference type="GO" id="GO:0000398">
    <property type="term" value="P:mRNA splicing, via spliceosome"/>
    <property type="evidence" value="ECO:0007669"/>
    <property type="project" value="InterPro"/>
</dbReference>
<protein>
    <submittedName>
        <fullName evidence="2">U11/U12 small nuclear ribonucleoprotein 25 kDa protein</fullName>
    </submittedName>
</protein>
<organism evidence="2 3">
    <name type="scientific">Frankliniella fusca</name>
    <dbReference type="NCBI Taxonomy" id="407009"/>
    <lineage>
        <taxon>Eukaryota</taxon>
        <taxon>Metazoa</taxon>
        <taxon>Ecdysozoa</taxon>
        <taxon>Arthropoda</taxon>
        <taxon>Hexapoda</taxon>
        <taxon>Insecta</taxon>
        <taxon>Pterygota</taxon>
        <taxon>Neoptera</taxon>
        <taxon>Paraneoptera</taxon>
        <taxon>Thysanoptera</taxon>
        <taxon>Terebrantia</taxon>
        <taxon>Thripoidea</taxon>
        <taxon>Thripidae</taxon>
        <taxon>Frankliniella</taxon>
    </lineage>
</organism>
<evidence type="ECO:0000313" key="2">
    <source>
        <dbReference type="EMBL" id="KAK3930745.1"/>
    </source>
</evidence>
<evidence type="ECO:0000313" key="3">
    <source>
        <dbReference type="Proteomes" id="UP001219518"/>
    </source>
</evidence>
<comment type="caution">
    <text evidence="2">The sequence shown here is derived from an EMBL/GenBank/DDBJ whole genome shotgun (WGS) entry which is preliminary data.</text>
</comment>
<accession>A0AAE1I0G7</accession>
<dbReference type="PANTHER" id="PTHR14942:SF0">
    <property type="entry name" value="U11_U12 SMALL NUCLEAR RIBONUCLEOPROTEIN 25 KDA PROTEIN"/>
    <property type="match status" value="1"/>
</dbReference>